<evidence type="ECO:0008006" key="4">
    <source>
        <dbReference type="Google" id="ProtNLM"/>
    </source>
</evidence>
<dbReference type="GeneID" id="68852"/>
<evidence type="ECO:0000256" key="1">
    <source>
        <dbReference type="SAM" id="SignalP"/>
    </source>
</evidence>
<reference evidence="2" key="7">
    <citation type="journal article" date="2005" name="Science">
        <title>The Transcriptional Landscape of the Mammalian Genome.</title>
        <authorList>
            <consortium name="The FANTOM Consortium"/>
            <consortium name="Riken Genome Exploration Research Group and Genome Science Group (Genome Network Project Core Group)"/>
        </authorList>
    </citation>
    <scope>NUCLEOTIDE SEQUENCE</scope>
    <source>
        <strain evidence="2">C57BL/6J</strain>
        <tissue evidence="2">Oviduct</tissue>
    </source>
</reference>
<dbReference type="BioGRID-ORCS" id="68852">
    <property type="hits" value="3 hits in 78 CRISPR screens"/>
</dbReference>
<organism evidence="2">
    <name type="scientific">Mus musculus</name>
    <name type="common">Mouse</name>
    <dbReference type="NCBI Taxonomy" id="10090"/>
    <lineage>
        <taxon>Eukaryota</taxon>
        <taxon>Metazoa</taxon>
        <taxon>Chordata</taxon>
        <taxon>Craniata</taxon>
        <taxon>Vertebrata</taxon>
        <taxon>Euteleostomi</taxon>
        <taxon>Mammalia</taxon>
        <taxon>Eutheria</taxon>
        <taxon>Euarchontoglires</taxon>
        <taxon>Glires</taxon>
        <taxon>Rodentia</taxon>
        <taxon>Myomorpha</taxon>
        <taxon>Muroidea</taxon>
        <taxon>Muridae</taxon>
        <taxon>Murinae</taxon>
        <taxon>Mus</taxon>
        <taxon>Mus</taxon>
    </lineage>
</organism>
<evidence type="ECO:0000313" key="2">
    <source>
        <dbReference type="EMBL" id="BAC39944.1"/>
    </source>
</evidence>
<accession>Q8C2Z8</accession>
<dbReference type="KEGG" id="mmu:68852"/>
<reference evidence="2" key="4">
    <citation type="journal article" date="2001" name="Nature">
        <title>Functional annotation of a full-length mouse cDNA collection.</title>
        <authorList>
            <consortium name="The RIKEN Genome Exploration Research Group Phase II Team and the FANTOM Consortium"/>
        </authorList>
    </citation>
    <scope>NUCLEOTIDE SEQUENCE</scope>
    <source>
        <strain evidence="2">C57BL/6J</strain>
        <tissue evidence="2">Oviduct</tissue>
    </source>
</reference>
<keyword evidence="1" id="KW-0732">Signal</keyword>
<dbReference type="AlphaFoldDB" id="Q8C2Z8"/>
<dbReference type="RefSeq" id="NP_001013037.1">
    <property type="nucleotide sequence ID" value="NM_001013019.2"/>
</dbReference>
<name>Q8C2Z8_MOUSE</name>
<reference evidence="2" key="3">
    <citation type="journal article" date="2000" name="Genome Res.">
        <title>RIKEN integrated sequence analysis (RISA) system--384-format sequencing pipeline with 384 multicapillary sequencer.</title>
        <authorList>
            <person name="Shibata K."/>
            <person name="Itoh M."/>
            <person name="Aizawa K."/>
            <person name="Nagaoka S."/>
            <person name="Sasaki N."/>
            <person name="Carninci P."/>
            <person name="Konno H."/>
            <person name="Akiyama J."/>
            <person name="Nishi K."/>
            <person name="Kitsunai T."/>
            <person name="Tashiro H."/>
            <person name="Itoh M."/>
            <person name="Sumi N."/>
            <person name="Ishii Y."/>
            <person name="Nakamura S."/>
            <person name="Hazama M."/>
            <person name="Nishine T."/>
            <person name="Harada A."/>
            <person name="Yamamoto R."/>
            <person name="Matsumoto H."/>
            <person name="Sakaguchi S."/>
            <person name="Ikegami T."/>
            <person name="Kashiwagi K."/>
            <person name="Fujiwake S."/>
            <person name="Inoue K."/>
            <person name="Togawa Y."/>
            <person name="Izawa M."/>
            <person name="Ohara E."/>
            <person name="Watahiki M."/>
            <person name="Yoneda Y."/>
            <person name="Ishikawa T."/>
            <person name="Ozawa K."/>
            <person name="Tanaka T."/>
            <person name="Matsuura S."/>
            <person name="Kawai J."/>
            <person name="Okazaki Y."/>
            <person name="Muramatsu M."/>
            <person name="Inoue Y."/>
            <person name="Kira A."/>
            <person name="Hayashizaki Y."/>
        </authorList>
    </citation>
    <scope>NUCLEOTIDE SEQUENCE</scope>
    <source>
        <strain evidence="2">C57BL/6J</strain>
        <tissue evidence="2">Oviduct</tissue>
    </source>
</reference>
<evidence type="ECO:0000313" key="3">
    <source>
        <dbReference type="MGI" id="MGI:1916102"/>
    </source>
</evidence>
<dbReference type="AGR" id="MGI:1916102"/>
<reference evidence="2" key="2">
    <citation type="journal article" date="2000" name="Genome Res.">
        <title>Normalization and subtraction of cap-trapper-selected cDNAs to prepare full-length cDNA libraries for rapid discovery of new genes.</title>
        <authorList>
            <person name="Carninci P."/>
            <person name="Shibata Y."/>
            <person name="Hayatsu N."/>
            <person name="Sugahara Y."/>
            <person name="Shibata K."/>
            <person name="Itoh M."/>
            <person name="Konno H."/>
            <person name="Okazaki Y."/>
            <person name="Muramatsu M."/>
            <person name="Hayashizaki Y."/>
        </authorList>
    </citation>
    <scope>NUCLEOTIDE SEQUENCE</scope>
    <source>
        <strain evidence="2">C57BL/6J</strain>
        <tissue evidence="2">Oviduct</tissue>
    </source>
</reference>
<dbReference type="OrthoDB" id="8824963at2759"/>
<reference evidence="2" key="6">
    <citation type="submission" date="2002-04" db="EMBL/GenBank/DDBJ databases">
        <authorList>
            <person name="Adachi J."/>
            <person name="Aizawa K."/>
            <person name="Akimura T."/>
            <person name="Arakawa T."/>
            <person name="Bono H."/>
            <person name="Carninci P."/>
            <person name="Fukuda S."/>
            <person name="Furuno M."/>
            <person name="Hanagaki T."/>
            <person name="Hara A."/>
            <person name="Hashizume W."/>
            <person name="Hayashida K."/>
            <person name="Hayatsu N."/>
            <person name="Hiramoto K."/>
            <person name="Hiraoka T."/>
            <person name="Hirozane T."/>
            <person name="Hori F."/>
            <person name="Imotani K."/>
            <person name="Ishii Y."/>
            <person name="Itoh M."/>
            <person name="Kagawa I."/>
            <person name="Kasukawa T."/>
            <person name="Katoh H."/>
            <person name="Kawai J."/>
            <person name="Kojima Y."/>
            <person name="Kondo S."/>
            <person name="Konno H."/>
            <person name="Kouda M."/>
            <person name="Koya S."/>
            <person name="Kurihara C."/>
            <person name="Matsuyama T."/>
            <person name="Miyazaki A."/>
            <person name="Murata M."/>
            <person name="Nakamura M."/>
            <person name="Nishi K."/>
            <person name="Nomura K."/>
            <person name="Numazaki R."/>
            <person name="Ohno M."/>
            <person name="Ohsato N."/>
            <person name="Okazaki Y."/>
            <person name="Saito R."/>
            <person name="Saitoh H."/>
            <person name="Sakai C."/>
            <person name="Sakai K."/>
            <person name="Sakazume N."/>
            <person name="Sano H."/>
            <person name="Sasaki D."/>
            <person name="Shibata K."/>
            <person name="Shinagawa A."/>
            <person name="Shiraki T."/>
            <person name="Sogabe Y."/>
            <person name="Tagami M."/>
            <person name="Tagawa A."/>
            <person name="Takahashi F."/>
            <person name="Takaku-Akahira S."/>
            <person name="Takeda Y."/>
            <person name="Tanaka T."/>
            <person name="Tomaru A."/>
            <person name="Toya T."/>
            <person name="Yasunishi A."/>
            <person name="Muramatsu M."/>
            <person name="Hayashizaki Y."/>
        </authorList>
    </citation>
    <scope>NUCLEOTIDE SEQUENCE</scope>
    <source>
        <strain evidence="2">C57BL/6J</strain>
        <tissue evidence="2">Oviduct</tissue>
    </source>
</reference>
<proteinExistence type="evidence at transcript level"/>
<feature type="chain" id="PRO_5004303942" description="LRRN4 C-terminal-like protein" evidence="1">
    <location>
        <begin position="20"/>
        <end position="156"/>
    </location>
</feature>
<protein>
    <recommendedName>
        <fullName evidence="4">LRRN4 C-terminal-like protein</fullName>
    </recommendedName>
</protein>
<gene>
    <name evidence="3" type="primary">Lrrn4cl</name>
</gene>
<feature type="signal peptide" evidence="1">
    <location>
        <begin position="1"/>
        <end position="19"/>
    </location>
</feature>
<reference evidence="2" key="1">
    <citation type="journal article" date="1999" name="Methods Enzymol.">
        <title>High-efficiency full-length cDNA cloning.</title>
        <authorList>
            <person name="Carninci P."/>
            <person name="Hayashizaki Y."/>
        </authorList>
    </citation>
    <scope>NUCLEOTIDE SEQUENCE</scope>
    <source>
        <strain evidence="2">C57BL/6J</strain>
        <tissue evidence="2">Oviduct</tissue>
    </source>
</reference>
<dbReference type="CTD" id="221091"/>
<sequence>MLGSLSLLWLAAMTTSLVSQPQILTLEDYQEGEEDDVTVATPSLAVRCDYDRCRHLQVSCQELQKVGPVACLCPGLSREDQQPEPPRLGEVQIMAEEGYAVVHWCAPFSPVSHYWLLLWESKRGSTEECPSQCYSSKSRAEGTKAWGCLCPLRGGC</sequence>
<reference evidence="2" key="5">
    <citation type="journal article" date="2002" name="Nature">
        <title>Analysis of the mouse transcriptome based on functional annotation of 60,770 full-length cDNAs.</title>
        <authorList>
            <consortium name="The FANTOM Consortium and the RIKEN Genome Exploration Research Group Phase I and II Team"/>
        </authorList>
    </citation>
    <scope>NUCLEOTIDE SEQUENCE</scope>
    <source>
        <strain evidence="2">C57BL/6J</strain>
        <tissue evidence="2">Oviduct</tissue>
    </source>
</reference>
<dbReference type="MGI" id="MGI:1916102">
    <property type="gene designation" value="Lrrn4cl"/>
</dbReference>
<reference evidence="2" key="8">
    <citation type="journal article" date="2005" name="Science">
        <title>Antisense Transcription in the Mammalian Transcriptome.</title>
        <authorList>
            <consortium name="RIKEN Genome Exploration Research Group and Genome Science Group (Genome Network Project Core Group) and the FANTOM Consortium"/>
        </authorList>
    </citation>
    <scope>NUCLEOTIDE SEQUENCE</scope>
    <source>
        <strain evidence="2">C57BL/6J</strain>
        <tissue evidence="2">Oviduct</tissue>
    </source>
</reference>
<dbReference type="EMBL" id="AK087615">
    <property type="protein sequence ID" value="BAC39944.1"/>
    <property type="molecule type" value="mRNA"/>
</dbReference>